<keyword evidence="2" id="KW-0378">Hydrolase</keyword>
<dbReference type="AlphaFoldDB" id="A0A5J4YUX9"/>
<comment type="caution">
    <text evidence="6">The sequence shown here is derived from an EMBL/GenBank/DDBJ whole genome shotgun (WGS) entry which is preliminary data.</text>
</comment>
<evidence type="ECO:0000256" key="2">
    <source>
        <dbReference type="ARBA" id="ARBA00022801"/>
    </source>
</evidence>
<dbReference type="PANTHER" id="PTHR11717:SF7">
    <property type="entry name" value="LOW MOLECULAR WEIGHT PHOSPHOTYROSINE PROTEIN PHOSPHATASE"/>
    <property type="match status" value="1"/>
</dbReference>
<dbReference type="SUPFAM" id="SSF52788">
    <property type="entry name" value="Phosphotyrosine protein phosphatases I"/>
    <property type="match status" value="1"/>
</dbReference>
<dbReference type="PANTHER" id="PTHR11717">
    <property type="entry name" value="LOW MOLECULAR WEIGHT PROTEIN TYROSINE PHOSPHATASE"/>
    <property type="match status" value="1"/>
</dbReference>
<comment type="similarity">
    <text evidence="1">Belongs to the low molecular weight phosphotyrosine protein phosphatase family.</text>
</comment>
<evidence type="ECO:0000256" key="1">
    <source>
        <dbReference type="ARBA" id="ARBA00011063"/>
    </source>
</evidence>
<feature type="domain" description="Phosphotyrosine protein phosphatase I" evidence="5">
    <location>
        <begin position="6"/>
        <end position="149"/>
    </location>
</feature>
<keyword evidence="7" id="KW-1185">Reference proteome</keyword>
<evidence type="ECO:0000259" key="5">
    <source>
        <dbReference type="SMART" id="SM00226"/>
    </source>
</evidence>
<evidence type="ECO:0000256" key="4">
    <source>
        <dbReference type="PIRSR" id="PIRSR617867-1"/>
    </source>
</evidence>
<dbReference type="Pfam" id="PF01451">
    <property type="entry name" value="LMWPc"/>
    <property type="match status" value="1"/>
</dbReference>
<protein>
    <submittedName>
        <fullName evidence="6">Low molecular weight protein-tyrosine-phosphatase YfkJ</fullName>
    </submittedName>
</protein>
<dbReference type="GO" id="GO:0004725">
    <property type="term" value="F:protein tyrosine phosphatase activity"/>
    <property type="evidence" value="ECO:0007669"/>
    <property type="project" value="InterPro"/>
</dbReference>
<feature type="active site" description="Nucleophile" evidence="4">
    <location>
        <position position="12"/>
    </location>
</feature>
<organism evidence="6 7">
    <name type="scientific">Porphyridium purpureum</name>
    <name type="common">Red alga</name>
    <name type="synonym">Porphyridium cruentum</name>
    <dbReference type="NCBI Taxonomy" id="35688"/>
    <lineage>
        <taxon>Eukaryota</taxon>
        <taxon>Rhodophyta</taxon>
        <taxon>Bangiophyceae</taxon>
        <taxon>Porphyridiales</taxon>
        <taxon>Porphyridiaceae</taxon>
        <taxon>Porphyridium</taxon>
    </lineage>
</organism>
<gene>
    <name evidence="6" type="ORF">FVE85_3306</name>
</gene>
<dbReference type="OrthoDB" id="3388at2759"/>
<proteinExistence type="inferred from homology"/>
<reference evidence="7" key="1">
    <citation type="journal article" date="2019" name="Nat. Commun.">
        <title>Expansion of phycobilisome linker gene families in mesophilic red algae.</title>
        <authorList>
            <person name="Lee J."/>
            <person name="Kim D."/>
            <person name="Bhattacharya D."/>
            <person name="Yoon H.S."/>
        </authorList>
    </citation>
    <scope>NUCLEOTIDE SEQUENCE [LARGE SCALE GENOMIC DNA]</scope>
    <source>
        <strain evidence="7">CCMP 1328</strain>
    </source>
</reference>
<dbReference type="InterPro" id="IPR017867">
    <property type="entry name" value="Tyr_phospatase_low_mol_wt"/>
</dbReference>
<evidence type="ECO:0000256" key="3">
    <source>
        <dbReference type="ARBA" id="ARBA00022912"/>
    </source>
</evidence>
<sequence>MMEERKSVLFVCLGNINRSAVAEAILRQRYASPQVKIKSAGTGGHFEGCGADPDMKAAAQLKGLDMSAHVAKQVTRQDLIEYDIVCAMDSENLRGVKRLCPNMAHKMVLLLPHYAPELALQDTPDPYYTGGHAAVIDIIDAAVKNLADKENLR</sequence>
<keyword evidence="3" id="KW-0904">Protein phosphatase</keyword>
<feature type="active site" description="Proton donor" evidence="4">
    <location>
        <position position="125"/>
    </location>
</feature>
<dbReference type="Proteomes" id="UP000324585">
    <property type="component" value="Unassembled WGS sequence"/>
</dbReference>
<dbReference type="SMART" id="SM00226">
    <property type="entry name" value="LMWPc"/>
    <property type="match status" value="1"/>
</dbReference>
<dbReference type="InterPro" id="IPR036196">
    <property type="entry name" value="Ptyr_pPase_sf"/>
</dbReference>
<name>A0A5J4YUX9_PORPP</name>
<evidence type="ECO:0000313" key="6">
    <source>
        <dbReference type="EMBL" id="KAA8495065.1"/>
    </source>
</evidence>
<feature type="active site" evidence="4">
    <location>
        <position position="18"/>
    </location>
</feature>
<dbReference type="Gene3D" id="3.40.50.2300">
    <property type="match status" value="1"/>
</dbReference>
<dbReference type="EMBL" id="VRMN01000004">
    <property type="protein sequence ID" value="KAA8495065.1"/>
    <property type="molecule type" value="Genomic_DNA"/>
</dbReference>
<dbReference type="PRINTS" id="PR00719">
    <property type="entry name" value="LMWPTPASE"/>
</dbReference>
<evidence type="ECO:0000313" key="7">
    <source>
        <dbReference type="Proteomes" id="UP000324585"/>
    </source>
</evidence>
<dbReference type="OMA" id="PYYEGGH"/>
<dbReference type="InterPro" id="IPR050438">
    <property type="entry name" value="LMW_PTPase"/>
</dbReference>
<dbReference type="CDD" id="cd16343">
    <property type="entry name" value="LMWPTP"/>
    <property type="match status" value="1"/>
</dbReference>
<dbReference type="InterPro" id="IPR023485">
    <property type="entry name" value="Ptyr_pPase"/>
</dbReference>
<accession>A0A5J4YUX9</accession>